<organism evidence="3 4">
    <name type="scientific">Sphingobium yanoikuyae</name>
    <name type="common">Sphingomonas yanoikuyae</name>
    <dbReference type="NCBI Taxonomy" id="13690"/>
    <lineage>
        <taxon>Bacteria</taxon>
        <taxon>Pseudomonadati</taxon>
        <taxon>Pseudomonadota</taxon>
        <taxon>Alphaproteobacteria</taxon>
        <taxon>Sphingomonadales</taxon>
        <taxon>Sphingomonadaceae</taxon>
        <taxon>Sphingobium</taxon>
    </lineage>
</organism>
<evidence type="ECO:0000313" key="3">
    <source>
        <dbReference type="EMBL" id="ATI80540.1"/>
    </source>
</evidence>
<evidence type="ECO:0000259" key="2">
    <source>
        <dbReference type="SMART" id="SM00894"/>
    </source>
</evidence>
<feature type="region of interest" description="Disordered" evidence="1">
    <location>
        <begin position="1"/>
        <end position="58"/>
    </location>
</feature>
<dbReference type="KEGG" id="sya:A6768_11405"/>
<evidence type="ECO:0000256" key="1">
    <source>
        <dbReference type="SAM" id="MobiDB-lite"/>
    </source>
</evidence>
<dbReference type="RefSeq" id="WP_097383665.1">
    <property type="nucleotide sequence ID" value="NZ_CP023741.1"/>
</dbReference>
<feature type="compositionally biased region" description="Polar residues" evidence="1">
    <location>
        <begin position="11"/>
        <end position="20"/>
    </location>
</feature>
<feature type="domain" description="Excalibur calcium-binding" evidence="2">
    <location>
        <begin position="17"/>
        <end position="53"/>
    </location>
</feature>
<proteinExistence type="predicted"/>
<accession>A0A291N057</accession>
<gene>
    <name evidence="3" type="ORF">A6768_11405</name>
</gene>
<dbReference type="Pfam" id="PF05901">
    <property type="entry name" value="Excalibur"/>
    <property type="match status" value="1"/>
</dbReference>
<dbReference type="SMART" id="SM00894">
    <property type="entry name" value="Excalibur"/>
    <property type="match status" value="1"/>
</dbReference>
<dbReference type="EMBL" id="CP023741">
    <property type="protein sequence ID" value="ATI80540.1"/>
    <property type="molecule type" value="Genomic_DNA"/>
</dbReference>
<reference evidence="3 4" key="1">
    <citation type="submission" date="2017-10" db="EMBL/GenBank/DDBJ databases">
        <title>Sphingobium yanoikuyae S72.</title>
        <authorList>
            <person name="Sanchez E."/>
            <person name="Bustos P."/>
            <person name="Mendoza P."/>
            <person name="Guo X."/>
            <person name="Mendoza A."/>
        </authorList>
    </citation>
    <scope>NUCLEOTIDE SEQUENCE [LARGE SCALE GENOMIC DNA]</scope>
    <source>
        <strain evidence="3 4">S72</strain>
    </source>
</reference>
<name>A0A291N057_SPHYA</name>
<dbReference type="Proteomes" id="UP000219422">
    <property type="component" value="Chromosome"/>
</dbReference>
<dbReference type="InterPro" id="IPR008613">
    <property type="entry name" value="Excalibur_Ca-bd_domain"/>
</dbReference>
<sequence length="58" mass="6109">MAKPADPPAQTGGSTWSFKNCQEARAAGAGPIYRGQPGFGDHIDRDGDGIACEPYHPH</sequence>
<evidence type="ECO:0000313" key="4">
    <source>
        <dbReference type="Proteomes" id="UP000219422"/>
    </source>
</evidence>
<dbReference type="GeneID" id="57777444"/>
<dbReference type="AlphaFoldDB" id="A0A291N057"/>
<protein>
    <recommendedName>
        <fullName evidence="2">Excalibur calcium-binding domain-containing protein</fullName>
    </recommendedName>
</protein>